<keyword evidence="3" id="KW-1185">Reference proteome</keyword>
<evidence type="ECO:0000313" key="3">
    <source>
        <dbReference type="Proteomes" id="UP001500843"/>
    </source>
</evidence>
<dbReference type="RefSeq" id="WP_253874705.1">
    <property type="nucleotide sequence ID" value="NZ_BAABHM010000015.1"/>
</dbReference>
<protein>
    <recommendedName>
        <fullName evidence="4">Cell envelope-related Asp23 family protein</fullName>
    </recommendedName>
</protein>
<comment type="caution">
    <text evidence="2">The sequence shown here is derived from an EMBL/GenBank/DDBJ whole genome shotgun (WGS) entry which is preliminary data.</text>
</comment>
<dbReference type="Proteomes" id="UP001500843">
    <property type="component" value="Unassembled WGS sequence"/>
</dbReference>
<feature type="region of interest" description="Disordered" evidence="1">
    <location>
        <begin position="1"/>
        <end position="20"/>
    </location>
</feature>
<accession>A0ABP8XL89</accession>
<name>A0ABP8XL89_9MICO</name>
<evidence type="ECO:0008006" key="4">
    <source>
        <dbReference type="Google" id="ProtNLM"/>
    </source>
</evidence>
<proteinExistence type="predicted"/>
<evidence type="ECO:0000256" key="1">
    <source>
        <dbReference type="SAM" id="MobiDB-lite"/>
    </source>
</evidence>
<feature type="compositionally biased region" description="Basic and acidic residues" evidence="1">
    <location>
        <begin position="8"/>
        <end position="20"/>
    </location>
</feature>
<gene>
    <name evidence="2" type="ORF">GCM10023198_33940</name>
</gene>
<organism evidence="2 3">
    <name type="scientific">Promicromonospora umidemergens</name>
    <dbReference type="NCBI Taxonomy" id="629679"/>
    <lineage>
        <taxon>Bacteria</taxon>
        <taxon>Bacillati</taxon>
        <taxon>Actinomycetota</taxon>
        <taxon>Actinomycetes</taxon>
        <taxon>Micrococcales</taxon>
        <taxon>Promicromonosporaceae</taxon>
        <taxon>Promicromonospora</taxon>
    </lineage>
</organism>
<sequence length="209" mass="22562">MTAEDETPAPHRFELEPEDLDGHTIEELTDYLEAGRTPSDPSIDRSPACRLALDALERLGRLTPDLIAADLAAEPETDESWVRRVLGGIVLEARAGRRIPLAPPRPNADLVITEGAVRGLVRGAENVVPGVLVGRCRFEGDVSVLGTPVRVLVDVSVPYGQAIPNLIARLRAEIADRLAAHTQLDITAIDITVRDVRPLPGTEGDPVDR</sequence>
<dbReference type="EMBL" id="BAABHM010000015">
    <property type="protein sequence ID" value="GAA4708485.1"/>
    <property type="molecule type" value="Genomic_DNA"/>
</dbReference>
<reference evidence="3" key="1">
    <citation type="journal article" date="2019" name="Int. J. Syst. Evol. Microbiol.">
        <title>The Global Catalogue of Microorganisms (GCM) 10K type strain sequencing project: providing services to taxonomists for standard genome sequencing and annotation.</title>
        <authorList>
            <consortium name="The Broad Institute Genomics Platform"/>
            <consortium name="The Broad Institute Genome Sequencing Center for Infectious Disease"/>
            <person name="Wu L."/>
            <person name="Ma J."/>
        </authorList>
    </citation>
    <scope>NUCLEOTIDE SEQUENCE [LARGE SCALE GENOMIC DNA]</scope>
    <source>
        <strain evidence="3">JCM 17975</strain>
    </source>
</reference>
<evidence type="ECO:0000313" key="2">
    <source>
        <dbReference type="EMBL" id="GAA4708485.1"/>
    </source>
</evidence>